<proteinExistence type="predicted"/>
<evidence type="ECO:0000313" key="3">
    <source>
        <dbReference type="Proteomes" id="UP000252023"/>
    </source>
</evidence>
<dbReference type="InterPro" id="IPR036388">
    <property type="entry name" value="WH-like_DNA-bd_sf"/>
</dbReference>
<dbReference type="InterPro" id="IPR036390">
    <property type="entry name" value="WH_DNA-bd_sf"/>
</dbReference>
<dbReference type="KEGG" id="pars:DRW48_00560"/>
<feature type="region of interest" description="Disordered" evidence="1">
    <location>
        <begin position="87"/>
        <end position="117"/>
    </location>
</feature>
<dbReference type="Gene3D" id="1.10.10.10">
    <property type="entry name" value="Winged helix-like DNA-binding domain superfamily/Winged helix DNA-binding domain"/>
    <property type="match status" value="1"/>
</dbReference>
<reference evidence="3" key="1">
    <citation type="submission" date="2018-07" db="EMBL/GenBank/DDBJ databases">
        <title>Genome sequencing of Paracoccus sp. SC2-6.</title>
        <authorList>
            <person name="Heo J."/>
            <person name="Kim S.-J."/>
            <person name="Kwon S.-W."/>
        </authorList>
    </citation>
    <scope>NUCLEOTIDE SEQUENCE [LARGE SCALE GENOMIC DNA]</scope>
    <source>
        <strain evidence="3">SC2-6</strain>
    </source>
</reference>
<dbReference type="OrthoDB" id="7631458at2"/>
<organism evidence="2 3">
    <name type="scientific">Paracoccus suum</name>
    <dbReference type="NCBI Taxonomy" id="2259340"/>
    <lineage>
        <taxon>Bacteria</taxon>
        <taxon>Pseudomonadati</taxon>
        <taxon>Pseudomonadota</taxon>
        <taxon>Alphaproteobacteria</taxon>
        <taxon>Rhodobacterales</taxon>
        <taxon>Paracoccaceae</taxon>
        <taxon>Paracoccus</taxon>
    </lineage>
</organism>
<evidence type="ECO:0000313" key="2">
    <source>
        <dbReference type="EMBL" id="AXC48394.1"/>
    </source>
</evidence>
<protein>
    <submittedName>
        <fullName evidence="2">DUF3253 domain-containing protein</fullName>
    </submittedName>
</protein>
<keyword evidence="3" id="KW-1185">Reference proteome</keyword>
<dbReference type="Proteomes" id="UP000252023">
    <property type="component" value="Chromosome"/>
</dbReference>
<dbReference type="InterPro" id="IPR021660">
    <property type="entry name" value="DUF3253"/>
</dbReference>
<evidence type="ECO:0000256" key="1">
    <source>
        <dbReference type="SAM" id="MobiDB-lite"/>
    </source>
</evidence>
<dbReference type="EMBL" id="CP030918">
    <property type="protein sequence ID" value="AXC48394.1"/>
    <property type="molecule type" value="Genomic_DNA"/>
</dbReference>
<accession>A0A344PG89</accession>
<gene>
    <name evidence="2" type="ORF">DRW48_00560</name>
</gene>
<name>A0A344PG89_9RHOB</name>
<dbReference type="Pfam" id="PF11625">
    <property type="entry name" value="DUF3253"/>
    <property type="match status" value="1"/>
</dbReference>
<sequence length="117" mass="12878">MPALLADPARRRQPRAPWCLRPLRRGADGARPLKPEAIRGEIMVLAQGRAPQTFCPSEVARRLADDWRPLMDAVRYEAGALQDEGMIEASQKGVPADPRTAVGPIRLRLSRDDSGAQ</sequence>
<dbReference type="SUPFAM" id="SSF46785">
    <property type="entry name" value="Winged helix' DNA-binding domain"/>
    <property type="match status" value="1"/>
</dbReference>
<dbReference type="AlphaFoldDB" id="A0A344PG89"/>
<dbReference type="RefSeq" id="WP_114074714.1">
    <property type="nucleotide sequence ID" value="NZ_CP030918.1"/>
</dbReference>